<evidence type="ECO:0000256" key="6">
    <source>
        <dbReference type="ARBA" id="ARBA00023136"/>
    </source>
</evidence>
<dbReference type="InterPro" id="IPR023997">
    <property type="entry name" value="TonB-dep_OMP_SusC/RagA_CS"/>
</dbReference>
<keyword evidence="6 8" id="KW-0472">Membrane</keyword>
<dbReference type="Pfam" id="PF13715">
    <property type="entry name" value="CarbopepD_reg_2"/>
    <property type="match status" value="1"/>
</dbReference>
<dbReference type="InterPro" id="IPR039426">
    <property type="entry name" value="TonB-dep_rcpt-like"/>
</dbReference>
<sequence length="1048" mass="115867">MKLRIGLLHIIIFMIHANILHANPYSYNNNANKDLKKTVNRQKQTVISGEIKDTNGEPLPGVGINVKGTQIRVNSDVNGKYSIRVAGNESILVFSYIGFSTIERKVGNNKILNVTLNETARDLDEVVVVGYGRQKRSELTGAISSIKAEDLDEFAGGSLNTSMQGKISGLSITTNSGEPGANASITLRGVSSINGNSSPLVIIDGIPVNNDSFDSLEDGASFSPLNDINPADIESIEVLKDAATASIYGSRATNGVILITTKSGEGKPAEINASVNTSVVSLGRKLGVLNGPQFRLAYQDAISNASSTGSNTTKVSVIDSLHPWYRETVNWQDVMYRDALQYKVDLSTRGSSKDKAISYSVSAGYKDLQPIVVHTSYKQYTGAAKVNYKISPKLSGVTNFNLSNYTYERINSGNSDISVIRRYLVTLPVYSPYDPYTGEVVPLFEGSKVNPLAQAMYVQNDIDRWRFMGKQEFTYSILKDLDFRTNVAMDYSANTSNYFMPPILNSTGSGKSVFAVYSPLTRKSLINENYLTWNKKIKKSHTVNVLLGQSNQYNQSRLLNFRGINSIDDNMSSIGATGQITNKSDKQEEYVLRSYFSRVNYNYKSKYLFSALMRADGSSRFGSENRWGYFPSVSAGWVFSQEDFIKQAEILYSGKLRLSYGVTGNQEIGNYSTRALYNFANTTYDSNVAITTFSAANPNLKWETTKQFNIGTDLSFLKGRLNITGDYYIKNSSDLLFNVQVPSQIGYSTIPYNFGSISNKGFDMQVEGILINDKTFKWTTNFTFGLNRNKVTSLPDNEDYLANAYSLARVGQPVGVFYGYKALGVYARDEDNVYTVDGGGNVIPYKKGSATGKIYKGGDVIYQDLNGDGIINDEDLQIIGDPTPDFFGGWQNKFSYKRLTLTAFINYSIGGDILNQLKRGIDGNQFDVNFTTDQLRRWRNQGDVTDVPILVKGDPMENYAVSSRFIEDGSFIRLQNLALSYQFNAKQLKKINIKGLNVGISAQNLMTFGSYSGYDPEISTGSSPFGFGVDNGSFPKSKFYSLSLNVKL</sequence>
<dbReference type="InterPro" id="IPR023996">
    <property type="entry name" value="TonB-dep_OMP_SusC/RagA"/>
</dbReference>
<gene>
    <name evidence="12" type="ORF">ACFSAH_02680</name>
</gene>
<dbReference type="Pfam" id="PF00593">
    <property type="entry name" value="TonB_dep_Rec_b-barrel"/>
    <property type="match status" value="1"/>
</dbReference>
<keyword evidence="3 8" id="KW-1134">Transmembrane beta strand</keyword>
<evidence type="ECO:0000256" key="7">
    <source>
        <dbReference type="ARBA" id="ARBA00023237"/>
    </source>
</evidence>
<dbReference type="Gene3D" id="2.170.130.10">
    <property type="entry name" value="TonB-dependent receptor, plug domain"/>
    <property type="match status" value="1"/>
</dbReference>
<accession>A0ABW4I989</accession>
<name>A0ABW4I989_9SPHI</name>
<dbReference type="RefSeq" id="WP_379661149.1">
    <property type="nucleotide sequence ID" value="NZ_JBHUDG010000003.1"/>
</dbReference>
<proteinExistence type="inferred from homology"/>
<dbReference type="SUPFAM" id="SSF49464">
    <property type="entry name" value="Carboxypeptidase regulatory domain-like"/>
    <property type="match status" value="1"/>
</dbReference>
<dbReference type="InterPro" id="IPR008969">
    <property type="entry name" value="CarboxyPept-like_regulatory"/>
</dbReference>
<evidence type="ECO:0000256" key="8">
    <source>
        <dbReference type="PROSITE-ProRule" id="PRU01360"/>
    </source>
</evidence>
<evidence type="ECO:0000259" key="10">
    <source>
        <dbReference type="Pfam" id="PF00593"/>
    </source>
</evidence>
<comment type="similarity">
    <text evidence="8 9">Belongs to the TonB-dependent receptor family.</text>
</comment>
<organism evidence="12 13">
    <name type="scientific">Pseudopedobacter beijingensis</name>
    <dbReference type="NCBI Taxonomy" id="1207056"/>
    <lineage>
        <taxon>Bacteria</taxon>
        <taxon>Pseudomonadati</taxon>
        <taxon>Bacteroidota</taxon>
        <taxon>Sphingobacteriia</taxon>
        <taxon>Sphingobacteriales</taxon>
        <taxon>Sphingobacteriaceae</taxon>
        <taxon>Pseudopedobacter</taxon>
    </lineage>
</organism>
<feature type="domain" description="TonB-dependent receptor-like beta-barrel" evidence="10">
    <location>
        <begin position="404"/>
        <end position="1005"/>
    </location>
</feature>
<dbReference type="InterPro" id="IPR037066">
    <property type="entry name" value="Plug_dom_sf"/>
</dbReference>
<evidence type="ECO:0000256" key="5">
    <source>
        <dbReference type="ARBA" id="ARBA00023077"/>
    </source>
</evidence>
<dbReference type="Proteomes" id="UP001597118">
    <property type="component" value="Unassembled WGS sequence"/>
</dbReference>
<keyword evidence="5 9" id="KW-0798">TonB box</keyword>
<dbReference type="Gene3D" id="2.40.170.20">
    <property type="entry name" value="TonB-dependent receptor, beta-barrel domain"/>
    <property type="match status" value="1"/>
</dbReference>
<evidence type="ECO:0000259" key="11">
    <source>
        <dbReference type="Pfam" id="PF07715"/>
    </source>
</evidence>
<evidence type="ECO:0000256" key="1">
    <source>
        <dbReference type="ARBA" id="ARBA00004571"/>
    </source>
</evidence>
<evidence type="ECO:0000256" key="4">
    <source>
        <dbReference type="ARBA" id="ARBA00022692"/>
    </source>
</evidence>
<dbReference type="EMBL" id="JBHUDG010000003">
    <property type="protein sequence ID" value="MFD1628763.1"/>
    <property type="molecule type" value="Genomic_DNA"/>
</dbReference>
<dbReference type="InterPro" id="IPR000531">
    <property type="entry name" value="Beta-barrel_TonB"/>
</dbReference>
<reference evidence="13" key="1">
    <citation type="journal article" date="2019" name="Int. J. Syst. Evol. Microbiol.">
        <title>The Global Catalogue of Microorganisms (GCM) 10K type strain sequencing project: providing services to taxonomists for standard genome sequencing and annotation.</title>
        <authorList>
            <consortium name="The Broad Institute Genomics Platform"/>
            <consortium name="The Broad Institute Genome Sequencing Center for Infectious Disease"/>
            <person name="Wu L."/>
            <person name="Ma J."/>
        </authorList>
    </citation>
    <scope>NUCLEOTIDE SEQUENCE [LARGE SCALE GENOMIC DNA]</scope>
    <source>
        <strain evidence="13">CCUG 53762</strain>
    </source>
</reference>
<keyword evidence="4 8" id="KW-0812">Transmembrane</keyword>
<dbReference type="Pfam" id="PF07715">
    <property type="entry name" value="Plug"/>
    <property type="match status" value="1"/>
</dbReference>
<comment type="subcellular location">
    <subcellularLocation>
        <location evidence="1 8">Cell outer membrane</location>
        <topology evidence="1 8">Multi-pass membrane protein</topology>
    </subcellularLocation>
</comment>
<keyword evidence="2 8" id="KW-0813">Transport</keyword>
<dbReference type="NCBIfam" id="TIGR04056">
    <property type="entry name" value="OMP_RagA_SusC"/>
    <property type="match status" value="1"/>
</dbReference>
<comment type="caution">
    <text evidence="12">The sequence shown here is derived from an EMBL/GenBank/DDBJ whole genome shotgun (WGS) entry which is preliminary data.</text>
</comment>
<dbReference type="PROSITE" id="PS52016">
    <property type="entry name" value="TONB_DEPENDENT_REC_3"/>
    <property type="match status" value="1"/>
</dbReference>
<protein>
    <submittedName>
        <fullName evidence="12">SusC/RagA family TonB-linked outer membrane protein</fullName>
    </submittedName>
</protein>
<dbReference type="Gene3D" id="2.60.40.1120">
    <property type="entry name" value="Carboxypeptidase-like, regulatory domain"/>
    <property type="match status" value="1"/>
</dbReference>
<keyword evidence="13" id="KW-1185">Reference proteome</keyword>
<feature type="domain" description="TonB-dependent receptor plug" evidence="11">
    <location>
        <begin position="137"/>
        <end position="256"/>
    </location>
</feature>
<dbReference type="SUPFAM" id="SSF56935">
    <property type="entry name" value="Porins"/>
    <property type="match status" value="1"/>
</dbReference>
<dbReference type="InterPro" id="IPR036942">
    <property type="entry name" value="Beta-barrel_TonB_sf"/>
</dbReference>
<evidence type="ECO:0000313" key="12">
    <source>
        <dbReference type="EMBL" id="MFD1628763.1"/>
    </source>
</evidence>
<evidence type="ECO:0000256" key="3">
    <source>
        <dbReference type="ARBA" id="ARBA00022452"/>
    </source>
</evidence>
<evidence type="ECO:0000313" key="13">
    <source>
        <dbReference type="Proteomes" id="UP001597118"/>
    </source>
</evidence>
<keyword evidence="7 8" id="KW-0998">Cell outer membrane</keyword>
<dbReference type="InterPro" id="IPR012910">
    <property type="entry name" value="Plug_dom"/>
</dbReference>
<evidence type="ECO:0000256" key="9">
    <source>
        <dbReference type="RuleBase" id="RU003357"/>
    </source>
</evidence>
<evidence type="ECO:0000256" key="2">
    <source>
        <dbReference type="ARBA" id="ARBA00022448"/>
    </source>
</evidence>
<dbReference type="NCBIfam" id="TIGR04057">
    <property type="entry name" value="SusC_RagA_signa"/>
    <property type="match status" value="1"/>
</dbReference>